<dbReference type="EMBL" id="LR796875">
    <property type="protein sequence ID" value="CAB4171993.1"/>
    <property type="molecule type" value="Genomic_DNA"/>
</dbReference>
<protein>
    <submittedName>
        <fullName evidence="2">Uncharacterized protein</fullName>
    </submittedName>
</protein>
<evidence type="ECO:0000313" key="1">
    <source>
        <dbReference type="EMBL" id="CAB4171993.1"/>
    </source>
</evidence>
<dbReference type="EMBL" id="LR797295">
    <property type="protein sequence ID" value="CAB4200616.1"/>
    <property type="molecule type" value="Genomic_DNA"/>
</dbReference>
<proteinExistence type="predicted"/>
<evidence type="ECO:0000313" key="3">
    <source>
        <dbReference type="EMBL" id="CAB4200616.1"/>
    </source>
</evidence>
<name>A0A6J5R6B4_9CAUD</name>
<evidence type="ECO:0000313" key="2">
    <source>
        <dbReference type="EMBL" id="CAB4187244.1"/>
    </source>
</evidence>
<organism evidence="2">
    <name type="scientific">uncultured Caudovirales phage</name>
    <dbReference type="NCBI Taxonomy" id="2100421"/>
    <lineage>
        <taxon>Viruses</taxon>
        <taxon>Duplodnaviria</taxon>
        <taxon>Heunggongvirae</taxon>
        <taxon>Uroviricota</taxon>
        <taxon>Caudoviricetes</taxon>
        <taxon>Peduoviridae</taxon>
        <taxon>Maltschvirus</taxon>
        <taxon>Maltschvirus maltsch</taxon>
    </lineage>
</organism>
<reference evidence="2" key="1">
    <citation type="submission" date="2020-05" db="EMBL/GenBank/DDBJ databases">
        <authorList>
            <person name="Chiriac C."/>
            <person name="Salcher M."/>
            <person name="Ghai R."/>
            <person name="Kavagutti S V."/>
        </authorList>
    </citation>
    <scope>NUCLEOTIDE SEQUENCE</scope>
</reference>
<dbReference type="EMBL" id="LR797103">
    <property type="protein sequence ID" value="CAB4187244.1"/>
    <property type="molecule type" value="Genomic_DNA"/>
</dbReference>
<accession>A0A6J5R6B4</accession>
<gene>
    <name evidence="2" type="ORF">UFOVP1156_7</name>
    <name evidence="3" type="ORF">UFOVP1346_51</name>
    <name evidence="1" type="ORF">UFOVP921_31</name>
</gene>
<sequence>MSNQKVITEAAELQMAIEELYARFDIILGIAILTVDDLDSRRTRDDFSESAVSNRMLMAGLESLREQSRPGCSCHSCTDDTCPITEED</sequence>